<name>A0ACB0IDV7_TRIPR</name>
<reference evidence="1" key="1">
    <citation type="submission" date="2023-10" db="EMBL/GenBank/DDBJ databases">
        <authorList>
            <person name="Rodriguez Cubillos JULIANA M."/>
            <person name="De Vega J."/>
        </authorList>
    </citation>
    <scope>NUCLEOTIDE SEQUENCE</scope>
</reference>
<proteinExistence type="predicted"/>
<comment type="caution">
    <text evidence="1">The sequence shown here is derived from an EMBL/GenBank/DDBJ whole genome shotgun (WGS) entry which is preliminary data.</text>
</comment>
<dbReference type="EMBL" id="CASHSV030000001">
    <property type="protein sequence ID" value="CAJ2630192.1"/>
    <property type="molecule type" value="Genomic_DNA"/>
</dbReference>
<sequence length="397" mass="46189">MARKRRRGSSDAANNSLFLPMELITEILSMLNVKAIVRFKCVSKSWNTLTSDSNFVDKHLKASSRNPHLTICWHIRVNSKKNVVPIPVHRLLKKLSATISSDDFHRMENPSRLVGSCNGLLCFLSWKPGEQPFKYLLHVSNPATRTISQIFEFIYGNDFRFTFGYDASTTTYKIVAFRTKENSNEVKVFNLGGNNCWRNIQNFPIVPRNRWDLDRCYKFPIFNYGVHLNGTINWLAPDKSMITIVIVSLDLSTETYKQFRLPSLGFYHVPISKPDLRVLMDSLCFCHDSNRTHEFILWKMNEYGVRESWTQLFKISYQNLAMQLPMKLPMHNIDYGLHYQLECLYVNGDIVILASACCKKAFFYNLKDKTVVKIKSKNAIYWYDESKHYVESLVSVH</sequence>
<accession>A0ACB0IDV7</accession>
<evidence type="ECO:0000313" key="2">
    <source>
        <dbReference type="Proteomes" id="UP001177021"/>
    </source>
</evidence>
<protein>
    <submittedName>
        <fullName evidence="1">Uncharacterized protein</fullName>
    </submittedName>
</protein>
<dbReference type="Proteomes" id="UP001177021">
    <property type="component" value="Unassembled WGS sequence"/>
</dbReference>
<organism evidence="1 2">
    <name type="scientific">Trifolium pratense</name>
    <name type="common">Red clover</name>
    <dbReference type="NCBI Taxonomy" id="57577"/>
    <lineage>
        <taxon>Eukaryota</taxon>
        <taxon>Viridiplantae</taxon>
        <taxon>Streptophyta</taxon>
        <taxon>Embryophyta</taxon>
        <taxon>Tracheophyta</taxon>
        <taxon>Spermatophyta</taxon>
        <taxon>Magnoliopsida</taxon>
        <taxon>eudicotyledons</taxon>
        <taxon>Gunneridae</taxon>
        <taxon>Pentapetalae</taxon>
        <taxon>rosids</taxon>
        <taxon>fabids</taxon>
        <taxon>Fabales</taxon>
        <taxon>Fabaceae</taxon>
        <taxon>Papilionoideae</taxon>
        <taxon>50 kb inversion clade</taxon>
        <taxon>NPAAA clade</taxon>
        <taxon>Hologalegina</taxon>
        <taxon>IRL clade</taxon>
        <taxon>Trifolieae</taxon>
        <taxon>Trifolium</taxon>
    </lineage>
</organism>
<evidence type="ECO:0000313" key="1">
    <source>
        <dbReference type="EMBL" id="CAJ2630192.1"/>
    </source>
</evidence>
<keyword evidence="2" id="KW-1185">Reference proteome</keyword>
<gene>
    <name evidence="1" type="ORF">MILVUS5_LOCUS2017</name>
</gene>